<keyword evidence="11" id="KW-0460">Magnesium</keyword>
<dbReference type="CDD" id="cd00371">
    <property type="entry name" value="HMA"/>
    <property type="match status" value="2"/>
</dbReference>
<keyword evidence="10" id="KW-0067">ATP-binding</keyword>
<dbReference type="InterPro" id="IPR006122">
    <property type="entry name" value="HMA_Cu_ion-bd"/>
</dbReference>
<accession>A0ABD5WWE4</accession>
<dbReference type="PROSITE" id="PS00154">
    <property type="entry name" value="ATPASE_E1_E2"/>
    <property type="match status" value="1"/>
</dbReference>
<evidence type="ECO:0000256" key="6">
    <source>
        <dbReference type="ARBA" id="ARBA00022723"/>
    </source>
</evidence>
<dbReference type="InterPro" id="IPR036163">
    <property type="entry name" value="HMA_dom_sf"/>
</dbReference>
<keyword evidence="20" id="KW-1185">Reference proteome</keyword>
<dbReference type="PRINTS" id="PR00943">
    <property type="entry name" value="CUATPASE"/>
</dbReference>
<evidence type="ECO:0000256" key="15">
    <source>
        <dbReference type="ARBA" id="ARBA00023065"/>
    </source>
</evidence>
<evidence type="ECO:0000256" key="7">
    <source>
        <dbReference type="ARBA" id="ARBA00022737"/>
    </source>
</evidence>
<dbReference type="FunFam" id="3.30.70.100:FF:000005">
    <property type="entry name" value="Copper-exporting P-type ATPase A"/>
    <property type="match status" value="2"/>
</dbReference>
<dbReference type="CDD" id="cd02094">
    <property type="entry name" value="P-type_ATPase_Cu-like"/>
    <property type="match status" value="1"/>
</dbReference>
<dbReference type="InterPro" id="IPR006121">
    <property type="entry name" value="HMA_dom"/>
</dbReference>
<evidence type="ECO:0000256" key="2">
    <source>
        <dbReference type="ARBA" id="ARBA00006024"/>
    </source>
</evidence>
<dbReference type="InterPro" id="IPR023299">
    <property type="entry name" value="ATPase_P-typ_cyto_dom_N"/>
</dbReference>
<dbReference type="Gene3D" id="3.30.70.100">
    <property type="match status" value="2"/>
</dbReference>
<dbReference type="NCBIfam" id="TIGR01525">
    <property type="entry name" value="ATPase-IB_hvy"/>
    <property type="match status" value="1"/>
</dbReference>
<evidence type="ECO:0000256" key="11">
    <source>
        <dbReference type="ARBA" id="ARBA00022842"/>
    </source>
</evidence>
<dbReference type="SFLD" id="SFLDG00002">
    <property type="entry name" value="C1.7:_P-type_atpase_like"/>
    <property type="match status" value="1"/>
</dbReference>
<dbReference type="Gene3D" id="3.40.50.1000">
    <property type="entry name" value="HAD superfamily/HAD-like"/>
    <property type="match status" value="1"/>
</dbReference>
<keyword evidence="13 17" id="KW-1133">Transmembrane helix</keyword>
<name>A0ABD5WWE4_9EURY</name>
<evidence type="ECO:0000256" key="14">
    <source>
        <dbReference type="ARBA" id="ARBA00023008"/>
    </source>
</evidence>
<feature type="domain" description="HMA" evidence="18">
    <location>
        <begin position="73"/>
        <end position="139"/>
    </location>
</feature>
<keyword evidence="7" id="KW-0677">Repeat</keyword>
<evidence type="ECO:0000256" key="13">
    <source>
        <dbReference type="ARBA" id="ARBA00022989"/>
    </source>
</evidence>
<keyword evidence="9" id="KW-0187">Copper transport</keyword>
<dbReference type="AlphaFoldDB" id="A0ABD5WWE4"/>
<dbReference type="GO" id="GO:0046872">
    <property type="term" value="F:metal ion binding"/>
    <property type="evidence" value="ECO:0007669"/>
    <property type="project" value="UniProtKB-KW"/>
</dbReference>
<dbReference type="InterPro" id="IPR036412">
    <property type="entry name" value="HAD-like_sf"/>
</dbReference>
<dbReference type="SUPFAM" id="SSF81653">
    <property type="entry name" value="Calcium ATPase, transduction domain A"/>
    <property type="match status" value="1"/>
</dbReference>
<dbReference type="PROSITE" id="PS01047">
    <property type="entry name" value="HMA_1"/>
    <property type="match status" value="2"/>
</dbReference>
<keyword evidence="12" id="KW-1278">Translocase</keyword>
<dbReference type="PRINTS" id="PR00119">
    <property type="entry name" value="CATATPASE"/>
</dbReference>
<protein>
    <submittedName>
        <fullName evidence="19">Heavy metal translocating P-type ATPase</fullName>
    </submittedName>
</protein>
<dbReference type="SFLD" id="SFLDF00027">
    <property type="entry name" value="p-type_atpase"/>
    <property type="match status" value="1"/>
</dbReference>
<comment type="caution">
    <text evidence="19">The sequence shown here is derived from an EMBL/GenBank/DDBJ whole genome shotgun (WGS) entry which is preliminary data.</text>
</comment>
<dbReference type="GO" id="GO:0006825">
    <property type="term" value="P:copper ion transport"/>
    <property type="evidence" value="ECO:0007669"/>
    <property type="project" value="UniProtKB-KW"/>
</dbReference>
<dbReference type="InterPro" id="IPR017969">
    <property type="entry name" value="Heavy-metal-associated_CS"/>
</dbReference>
<proteinExistence type="inferred from homology"/>
<dbReference type="FunFam" id="2.70.150.10:FF:000020">
    <property type="entry name" value="Copper-exporting P-type ATPase A"/>
    <property type="match status" value="1"/>
</dbReference>
<evidence type="ECO:0000256" key="1">
    <source>
        <dbReference type="ARBA" id="ARBA00004651"/>
    </source>
</evidence>
<keyword evidence="5 17" id="KW-0812">Transmembrane</keyword>
<keyword evidence="4" id="KW-1003">Cell membrane</keyword>
<keyword evidence="15" id="KW-0406">Ion transport</keyword>
<comment type="similarity">
    <text evidence="2">Belongs to the cation transport ATPase (P-type) (TC 3.A.3) family. Type IB subfamily.</text>
</comment>
<dbReference type="InterPro" id="IPR018303">
    <property type="entry name" value="ATPase_P-typ_P_site"/>
</dbReference>
<feature type="transmembrane region" description="Helical" evidence="17">
    <location>
        <begin position="264"/>
        <end position="282"/>
    </location>
</feature>
<dbReference type="PROSITE" id="PS50846">
    <property type="entry name" value="HMA_2"/>
    <property type="match status" value="2"/>
</dbReference>
<evidence type="ECO:0000313" key="19">
    <source>
        <dbReference type="EMBL" id="MFC7096615.1"/>
    </source>
</evidence>
<reference evidence="19 20" key="1">
    <citation type="journal article" date="2019" name="Int. J. Syst. Evol. Microbiol.">
        <title>The Global Catalogue of Microorganisms (GCM) 10K type strain sequencing project: providing services to taxonomists for standard genome sequencing and annotation.</title>
        <authorList>
            <consortium name="The Broad Institute Genomics Platform"/>
            <consortium name="The Broad Institute Genome Sequencing Center for Infectious Disease"/>
            <person name="Wu L."/>
            <person name="Ma J."/>
        </authorList>
    </citation>
    <scope>NUCLEOTIDE SEQUENCE [LARGE SCALE GENOMIC DNA]</scope>
    <source>
        <strain evidence="19 20">DT55</strain>
    </source>
</reference>
<organism evidence="19 20">
    <name type="scientific">Halobaculum marinum</name>
    <dbReference type="NCBI Taxonomy" id="3031996"/>
    <lineage>
        <taxon>Archaea</taxon>
        <taxon>Methanobacteriati</taxon>
        <taxon>Methanobacteriota</taxon>
        <taxon>Stenosarchaea group</taxon>
        <taxon>Halobacteria</taxon>
        <taxon>Halobacteriales</taxon>
        <taxon>Haloferacaceae</taxon>
        <taxon>Halobaculum</taxon>
    </lineage>
</organism>
<evidence type="ECO:0000256" key="3">
    <source>
        <dbReference type="ARBA" id="ARBA00022448"/>
    </source>
</evidence>
<dbReference type="PANTHER" id="PTHR43520">
    <property type="entry name" value="ATP7, ISOFORM B"/>
    <property type="match status" value="1"/>
</dbReference>
<feature type="transmembrane region" description="Helical" evidence="17">
    <location>
        <begin position="417"/>
        <end position="439"/>
    </location>
</feature>
<keyword evidence="6" id="KW-0479">Metal-binding</keyword>
<gene>
    <name evidence="19" type="ORF">ACFQKD_04790</name>
</gene>
<dbReference type="GO" id="GO:0005886">
    <property type="term" value="C:plasma membrane"/>
    <property type="evidence" value="ECO:0007669"/>
    <property type="project" value="UniProtKB-SubCell"/>
</dbReference>
<evidence type="ECO:0000313" key="20">
    <source>
        <dbReference type="Proteomes" id="UP001596388"/>
    </source>
</evidence>
<dbReference type="Pfam" id="PF00403">
    <property type="entry name" value="HMA"/>
    <property type="match status" value="2"/>
</dbReference>
<dbReference type="InterPro" id="IPR059000">
    <property type="entry name" value="ATPase_P-type_domA"/>
</dbReference>
<evidence type="ECO:0000256" key="4">
    <source>
        <dbReference type="ARBA" id="ARBA00022475"/>
    </source>
</evidence>
<feature type="transmembrane region" description="Helical" evidence="17">
    <location>
        <begin position="238"/>
        <end position="258"/>
    </location>
</feature>
<feature type="transmembrane region" description="Helical" evidence="17">
    <location>
        <begin position="824"/>
        <end position="844"/>
    </location>
</feature>
<dbReference type="RefSeq" id="WP_276238921.1">
    <property type="nucleotide sequence ID" value="NZ_CP119989.1"/>
</dbReference>
<evidence type="ECO:0000256" key="5">
    <source>
        <dbReference type="ARBA" id="ARBA00022692"/>
    </source>
</evidence>
<dbReference type="EMBL" id="JBHTAG010000002">
    <property type="protein sequence ID" value="MFC7096615.1"/>
    <property type="molecule type" value="Genomic_DNA"/>
</dbReference>
<evidence type="ECO:0000256" key="17">
    <source>
        <dbReference type="SAM" id="Phobius"/>
    </source>
</evidence>
<dbReference type="Gene3D" id="3.40.1110.10">
    <property type="entry name" value="Calcium-transporting ATPase, cytoplasmic domain N"/>
    <property type="match status" value="1"/>
</dbReference>
<evidence type="ECO:0000256" key="10">
    <source>
        <dbReference type="ARBA" id="ARBA00022840"/>
    </source>
</evidence>
<dbReference type="NCBIfam" id="TIGR00003">
    <property type="entry name" value="copper ion binding protein"/>
    <property type="match status" value="2"/>
</dbReference>
<evidence type="ECO:0000256" key="12">
    <source>
        <dbReference type="ARBA" id="ARBA00022967"/>
    </source>
</evidence>
<dbReference type="SFLD" id="SFLDS00003">
    <property type="entry name" value="Haloacid_Dehalogenase"/>
    <property type="match status" value="1"/>
</dbReference>
<dbReference type="Proteomes" id="UP001596388">
    <property type="component" value="Unassembled WGS sequence"/>
</dbReference>
<evidence type="ECO:0000256" key="8">
    <source>
        <dbReference type="ARBA" id="ARBA00022741"/>
    </source>
</evidence>
<dbReference type="GO" id="GO:0005524">
    <property type="term" value="F:ATP binding"/>
    <property type="evidence" value="ECO:0007669"/>
    <property type="project" value="UniProtKB-KW"/>
</dbReference>
<feature type="transmembrane region" description="Helical" evidence="17">
    <location>
        <begin position="199"/>
        <end position="217"/>
    </location>
</feature>
<sequence length="860" mass="89799">MSEDHRVTIDVGGMTCANCAATIEDAVADLDGVGEVSANYATDEATVAFDPERVSLRELFDAVEGAGYDPIAETVTVGITGMTCANCSATIEDAVGDLPGVVSVDANFATDEATVTYVPSVTTRDDVYATVEAAGYEPIRDEGDGDAESAKDAARAAELTRQRRLTILGAALSAPLLAMLVLELFAPGTLPETIPGTDLHIGWVAFALATPVQVVLGREFYENSYKALVVNRRANMDVLIALGSSTAYGYSVIALLGVLPQAGLYFDTAALILVFITLGNYLEARSKSQAGEAIRSLLELEADTATVVREDGTEEEVPIEDIVVGDRLKVKPGERVPTDGVVREGESAVDESMVTGESVPVEKGMGDEVIGSTVNETGVLVVEATKVGEETAIQQIVKRVKEAQSRQPDIQRLADRISAYFVPAVIANALLWGGVWALAPETLASVVGALPLWGLAAGGPAAVGVTEFAVLVFASAVLIACPCALGLATPAATMVGTSIGAQHGVLFEGGDVLERVRDTDTVVFDKTGTLTRGEMTLTDVRPVAPATDGAVPEEADAVAADEGDATERLLAAAATAEHGSEHPIAEAVVAGARERGVEPGELQVLQNVSGKGVRARTEHGTVTVGKPELLRDDDADPEPAMDAMRELESEGKTAMLVALDGELLGVLAVADEVRESAKRAVAALRERDIAVHMITGDNERTARAVAEQVGVDPENVRAGVLPEDKADAVDAIQADGSRAMMVGDGVNDAPALASAFVGVAIGSGTDVAIEAADVTLMRSDPYDVVKAINVSEGTLSKIKQNLFWALGYNTAMIPLASLGLLQPVLAAGAMAFSSVSVLANSLVFRSYDPDERYRIFGRFR</sequence>
<dbReference type="Gene3D" id="2.70.150.10">
    <property type="entry name" value="Calcium-transporting ATPase, cytoplasmic transduction domain A"/>
    <property type="match status" value="1"/>
</dbReference>
<keyword evidence="3" id="KW-0813">Transport</keyword>
<dbReference type="InterPro" id="IPR008250">
    <property type="entry name" value="ATPase_P-typ_transduc_dom_A_sf"/>
</dbReference>
<dbReference type="GeneID" id="79269495"/>
<comment type="subcellular location">
    <subcellularLocation>
        <location evidence="1">Cell membrane</location>
        <topology evidence="1">Multi-pass membrane protein</topology>
    </subcellularLocation>
</comment>
<dbReference type="InterPro" id="IPR044492">
    <property type="entry name" value="P_typ_ATPase_HD_dom"/>
</dbReference>
<evidence type="ECO:0000259" key="18">
    <source>
        <dbReference type="PROSITE" id="PS50846"/>
    </source>
</evidence>
<dbReference type="SUPFAM" id="SSF56784">
    <property type="entry name" value="HAD-like"/>
    <property type="match status" value="1"/>
</dbReference>
<dbReference type="SUPFAM" id="SSF55008">
    <property type="entry name" value="HMA, heavy metal-associated domain"/>
    <property type="match status" value="2"/>
</dbReference>
<dbReference type="InterPro" id="IPR027256">
    <property type="entry name" value="P-typ_ATPase_IB"/>
</dbReference>
<dbReference type="NCBIfam" id="TIGR01494">
    <property type="entry name" value="ATPase_P-type"/>
    <property type="match status" value="2"/>
</dbReference>
<feature type="domain" description="HMA" evidence="18">
    <location>
        <begin position="5"/>
        <end position="71"/>
    </location>
</feature>
<keyword evidence="16 17" id="KW-0472">Membrane</keyword>
<evidence type="ECO:0000256" key="9">
    <source>
        <dbReference type="ARBA" id="ARBA00022796"/>
    </source>
</evidence>
<dbReference type="InterPro" id="IPR023214">
    <property type="entry name" value="HAD_sf"/>
</dbReference>
<feature type="transmembrane region" description="Helical" evidence="17">
    <location>
        <begin position="165"/>
        <end position="187"/>
    </location>
</feature>
<dbReference type="PANTHER" id="PTHR43520:SF8">
    <property type="entry name" value="P-TYPE CU(+) TRANSPORTER"/>
    <property type="match status" value="1"/>
</dbReference>
<keyword evidence="8" id="KW-0547">Nucleotide-binding</keyword>
<dbReference type="InterPro" id="IPR001757">
    <property type="entry name" value="P_typ_ATPase"/>
</dbReference>
<dbReference type="Pfam" id="PF00702">
    <property type="entry name" value="Hydrolase"/>
    <property type="match status" value="1"/>
</dbReference>
<evidence type="ECO:0000256" key="16">
    <source>
        <dbReference type="ARBA" id="ARBA00023136"/>
    </source>
</evidence>
<dbReference type="Pfam" id="PF00122">
    <property type="entry name" value="E1-E2_ATPase"/>
    <property type="match status" value="1"/>
</dbReference>
<keyword evidence="14" id="KW-0186">Copper</keyword>
<feature type="transmembrane region" description="Helical" evidence="17">
    <location>
        <begin position="468"/>
        <end position="488"/>
    </location>
</feature>